<evidence type="ECO:0000313" key="3">
    <source>
        <dbReference type="Proteomes" id="UP000034108"/>
    </source>
</evidence>
<accession>A0A0G0V992</accession>
<evidence type="ECO:0000256" key="1">
    <source>
        <dbReference type="SAM" id="Phobius"/>
    </source>
</evidence>
<evidence type="ECO:0000313" key="2">
    <source>
        <dbReference type="EMBL" id="KKR97539.1"/>
    </source>
</evidence>
<name>A0A0G0V992_9BACT</name>
<dbReference type="STRING" id="1619048.UU49_C0028G0003"/>
<comment type="caution">
    <text evidence="2">The sequence shown here is derived from an EMBL/GenBank/DDBJ whole genome shotgun (WGS) entry which is preliminary data.</text>
</comment>
<reference evidence="2 3" key="1">
    <citation type="journal article" date="2015" name="Nature">
        <title>rRNA introns, odd ribosomes, and small enigmatic genomes across a large radiation of phyla.</title>
        <authorList>
            <person name="Brown C.T."/>
            <person name="Hug L.A."/>
            <person name="Thomas B.C."/>
            <person name="Sharon I."/>
            <person name="Castelle C.J."/>
            <person name="Singh A."/>
            <person name="Wilkins M.J."/>
            <person name="Williams K.H."/>
            <person name="Banfield J.F."/>
        </authorList>
    </citation>
    <scope>NUCLEOTIDE SEQUENCE [LARGE SCALE GENOMIC DNA]</scope>
</reference>
<dbReference type="Proteomes" id="UP000034108">
    <property type="component" value="Unassembled WGS sequence"/>
</dbReference>
<evidence type="ECO:0008006" key="4">
    <source>
        <dbReference type="Google" id="ProtNLM"/>
    </source>
</evidence>
<keyword evidence="1" id="KW-0812">Transmembrane</keyword>
<feature type="transmembrane region" description="Helical" evidence="1">
    <location>
        <begin position="64"/>
        <end position="87"/>
    </location>
</feature>
<dbReference type="SUPFAM" id="SSF53335">
    <property type="entry name" value="S-adenosyl-L-methionine-dependent methyltransferases"/>
    <property type="match status" value="1"/>
</dbReference>
<dbReference type="InterPro" id="IPR029063">
    <property type="entry name" value="SAM-dependent_MTases_sf"/>
</dbReference>
<keyword evidence="1" id="KW-1133">Transmembrane helix</keyword>
<proteinExistence type="predicted"/>
<dbReference type="Gene3D" id="3.40.50.150">
    <property type="entry name" value="Vaccinia Virus protein VP39"/>
    <property type="match status" value="1"/>
</dbReference>
<gene>
    <name evidence="2" type="ORF">UU49_C0028G0003</name>
</gene>
<dbReference type="AlphaFoldDB" id="A0A0G0V992"/>
<organism evidence="2 3">
    <name type="scientific">Candidatus Magasanikbacteria bacterium GW2011_GWC2_41_17</name>
    <dbReference type="NCBI Taxonomy" id="1619048"/>
    <lineage>
        <taxon>Bacteria</taxon>
        <taxon>Candidatus Magasanikiibacteriota</taxon>
    </lineage>
</organism>
<sequence length="393" mass="45390">MVQRRGTARLLAQVAGNGYAEESYDKVAILAESIRTMPDDDSLATESSLLLNGETQEMMEYSRWLYIILWLPMMLYACWAVPKVWIYRLCLFLFYRPSIIEEVSEDARSKNRAAWKEYGKRWLLGPQNALWLFDGVHWLGKMVRNGVTTSEALDGINAVPVLRLRGQLNSFGGRLVRFWLNQPDGQSVRNRLRITYKEILKELCRLWESKPGQQIHVLSLACGSAQATIEALAMFLAAYSDAKNKIELHLVDLSGSSLMRAVHLAKERGVQSHVFIHIKDVKSFVREQPVGRWDIVEMVGFLDYRPWKSAVDICREIRRITLVGGLFISAHIGPNPWSFVVRWVINWPLLIRRTIKKYRQILHQAGFAEREIKMLVEPHRIHPVGVCRKMEEF</sequence>
<dbReference type="EMBL" id="LCAV01000028">
    <property type="protein sequence ID" value="KKR97539.1"/>
    <property type="molecule type" value="Genomic_DNA"/>
</dbReference>
<keyword evidence="1" id="KW-0472">Membrane</keyword>
<protein>
    <recommendedName>
        <fullName evidence="4">Methyltransferase domain-containing protein</fullName>
    </recommendedName>
</protein>